<feature type="binding site" evidence="11">
    <location>
        <position position="169"/>
    </location>
    <ligand>
        <name>substrate</name>
    </ligand>
</feature>
<keyword evidence="1 11" id="KW-0963">Cytoplasm</keyword>
<dbReference type="GO" id="GO:0008654">
    <property type="term" value="P:phospholipid biosynthetic process"/>
    <property type="evidence" value="ECO:0007669"/>
    <property type="project" value="UniProtKB-KW"/>
</dbReference>
<comment type="similarity">
    <text evidence="11">Belongs to the glycerol-1-phosphate dehydrogenase family.</text>
</comment>
<dbReference type="HAMAP" id="MF_00497_A">
    <property type="entry name" value="G1P_dehydrogenase_A"/>
    <property type="match status" value="1"/>
</dbReference>
<evidence type="ECO:0000256" key="9">
    <source>
        <dbReference type="ARBA" id="ARBA00023209"/>
    </source>
</evidence>
<keyword evidence="4 11" id="KW-0862">Zinc</keyword>
<reference evidence="16" key="1">
    <citation type="journal article" date="2014" name="Int. J. Syst. Evol. Microbiol.">
        <title>Complete genome sequence of Corynebacterium casei LMG S-19264T (=DSM 44701T), isolated from a smear-ripened cheese.</title>
        <authorList>
            <consortium name="US DOE Joint Genome Institute (JGI-PGF)"/>
            <person name="Walter F."/>
            <person name="Albersmeier A."/>
            <person name="Kalinowski J."/>
            <person name="Ruckert C."/>
        </authorList>
    </citation>
    <scope>NUCLEOTIDE SEQUENCE</scope>
    <source>
        <strain evidence="16">JCM 31740</strain>
    </source>
</reference>
<evidence type="ECO:0000256" key="10">
    <source>
        <dbReference type="ARBA" id="ARBA00023264"/>
    </source>
</evidence>
<comment type="catalytic activity">
    <reaction evidence="11">
        <text>sn-glycerol 1-phosphate + NADP(+) = dihydroxyacetone phosphate + NADPH + H(+)</text>
        <dbReference type="Rhea" id="RHEA:21416"/>
        <dbReference type="ChEBI" id="CHEBI:15378"/>
        <dbReference type="ChEBI" id="CHEBI:57642"/>
        <dbReference type="ChEBI" id="CHEBI:57685"/>
        <dbReference type="ChEBI" id="CHEBI:57783"/>
        <dbReference type="ChEBI" id="CHEBI:58349"/>
        <dbReference type="EC" id="1.1.1.261"/>
    </reaction>
</comment>
<dbReference type="KEGG" id="sacd:HS1genome_0151"/>
<accession>A0A348B0R0</accession>
<feature type="binding site" evidence="11">
    <location>
        <position position="265"/>
    </location>
    <ligand>
        <name>Zn(2+)</name>
        <dbReference type="ChEBI" id="CHEBI:29105"/>
        <note>catalytic</note>
    </ligand>
</feature>
<dbReference type="Pfam" id="PF13685">
    <property type="entry name" value="Fe-ADH_2"/>
    <property type="match status" value="1"/>
</dbReference>
<evidence type="ECO:0000256" key="5">
    <source>
        <dbReference type="ARBA" id="ARBA00022857"/>
    </source>
</evidence>
<dbReference type="CDD" id="cd08173">
    <property type="entry name" value="Gro1PDH"/>
    <property type="match status" value="1"/>
</dbReference>
<reference evidence="16" key="4">
    <citation type="submission" date="2020-09" db="EMBL/GenBank/DDBJ databases">
        <authorList>
            <person name="Sun Q."/>
            <person name="Ohkuma M."/>
        </authorList>
    </citation>
    <scope>NUCLEOTIDE SEQUENCE</scope>
    <source>
        <strain evidence="16">JCM 31740</strain>
    </source>
</reference>
<feature type="binding site" evidence="11 14">
    <location>
        <begin position="95"/>
        <end position="99"/>
    </location>
    <ligand>
        <name>NAD(+)</name>
        <dbReference type="ChEBI" id="CHEBI:57540"/>
    </ligand>
</feature>
<proteinExistence type="inferred from homology"/>
<keyword evidence="5 11" id="KW-0521">NADP</keyword>
<keyword evidence="7 11" id="KW-0520">NAD</keyword>
<comment type="cofactor">
    <cofactor evidence="11 12">
        <name>Zn(2+)</name>
        <dbReference type="ChEBI" id="CHEBI:29105"/>
    </cofactor>
    <text evidence="11 12">Binds 1 zinc ion per subunit.</text>
</comment>
<evidence type="ECO:0000313" key="15">
    <source>
        <dbReference type="EMBL" id="BBD71762.1"/>
    </source>
</evidence>
<name>A0A348B0R0_9CREN</name>
<dbReference type="RefSeq" id="WP_126449087.1">
    <property type="nucleotide sequence ID" value="NZ_AP018553.1"/>
</dbReference>
<protein>
    <recommendedName>
        <fullName evidence="11">Glycerol-1-phosphate dehydrogenase [NAD(P)+]</fullName>
        <shortName evidence="11">G1P dehydrogenase</shortName>
        <shortName evidence="11">G1PDH</shortName>
        <ecNumber evidence="11">1.1.1.261</ecNumber>
    </recommendedName>
    <alternativeName>
        <fullName evidence="11">Enantiomeric glycerophosphate synthase</fullName>
    </alternativeName>
    <alternativeName>
        <fullName evidence="11">sn-glycerol-1-phosphate dehydrogenase</fullName>
    </alternativeName>
</protein>
<dbReference type="InterPro" id="IPR016205">
    <property type="entry name" value="Glycerol_DH"/>
</dbReference>
<feature type="binding site" evidence="12">
    <location>
        <position position="249"/>
    </location>
    <ligand>
        <name>glycerol</name>
        <dbReference type="ChEBI" id="CHEBI:17754"/>
    </ligand>
</feature>
<feature type="binding site" evidence="11">
    <location>
        <position position="169"/>
    </location>
    <ligand>
        <name>Zn(2+)</name>
        <dbReference type="ChEBI" id="CHEBI:29105"/>
        <note>catalytic</note>
    </ligand>
</feature>
<evidence type="ECO:0000313" key="16">
    <source>
        <dbReference type="EMBL" id="GGT99068.1"/>
    </source>
</evidence>
<feature type="binding site" evidence="11">
    <location>
        <position position="249"/>
    </location>
    <ligand>
        <name>Zn(2+)</name>
        <dbReference type="ChEBI" id="CHEBI:29105"/>
        <note>catalytic</note>
    </ligand>
</feature>
<feature type="binding site" evidence="11 14">
    <location>
        <begin position="117"/>
        <end position="120"/>
    </location>
    <ligand>
        <name>NAD(+)</name>
        <dbReference type="ChEBI" id="CHEBI:57540"/>
    </ligand>
</feature>
<evidence type="ECO:0000256" key="11">
    <source>
        <dbReference type="HAMAP-Rule" id="MF_00497"/>
    </source>
</evidence>
<dbReference type="UniPathway" id="UPA00940"/>
<dbReference type="AlphaFoldDB" id="A0A348B0R0"/>
<comment type="subunit">
    <text evidence="11">Homodimer.</text>
</comment>
<reference evidence="17" key="2">
    <citation type="submission" date="2018-04" db="EMBL/GenBank/DDBJ databases">
        <title>Complete genome sequence of Sulfodiicoccus acidiphilus strain HS-1.</title>
        <authorList>
            <person name="Sakai H.D."/>
            <person name="Kurosawa N."/>
        </authorList>
    </citation>
    <scope>NUCLEOTIDE SEQUENCE [LARGE SCALE GENOMIC DNA]</scope>
    <source>
        <strain evidence="17">HS-1</strain>
    </source>
</reference>
<evidence type="ECO:0000256" key="2">
    <source>
        <dbReference type="ARBA" id="ARBA00022516"/>
    </source>
</evidence>
<dbReference type="Proteomes" id="UP000616143">
    <property type="component" value="Unassembled WGS sequence"/>
</dbReference>
<keyword evidence="6 11" id="KW-0560">Oxidoreductase</keyword>
<dbReference type="GO" id="GO:0050492">
    <property type="term" value="F:glycerol-1-phosphate dehydrogenase [NAD(P)+] activity"/>
    <property type="evidence" value="ECO:0007669"/>
    <property type="project" value="UniProtKB-UniRule"/>
</dbReference>
<evidence type="ECO:0000313" key="17">
    <source>
        <dbReference type="Proteomes" id="UP000276741"/>
    </source>
</evidence>
<evidence type="ECO:0000256" key="12">
    <source>
        <dbReference type="PIRSR" id="PIRSR000112-1"/>
    </source>
</evidence>
<evidence type="ECO:0000256" key="13">
    <source>
        <dbReference type="PIRSR" id="PIRSR000112-2"/>
    </source>
</evidence>
<evidence type="ECO:0000256" key="4">
    <source>
        <dbReference type="ARBA" id="ARBA00022833"/>
    </source>
</evidence>
<sequence length="349" mass="37756">MQSREHVIDLPRRIYVGTGLIERIGEFVRSLGLRAPYLLVTGPTVRTMVVEAILNRTEGKVEVLETYRGDMEEVEEAESVVRSKGTMTVLGVGGGRSIDIAKYVSFRTNSDFVSVPTAPSHDGVTSPFASLKGLGRVVSVKAKEPSLIVADLRVLSQAPRRLINAGIGDTVGKLIAVRDWKLASKLRGEYYGDYTASLALMSAKHALSCATLIERDKFEGVRSLVEALISSGVAMGLAGSTRPASGSEHLFAHAVDLIYPNHALHGELVALGTIMMAYLHGINWKRLRKILSGAGIPTRARDVGIPDDIVVKALTISHTIRTERYTILGDRGLTWEAAERLATETGVIS</sequence>
<dbReference type="GeneID" id="38665642"/>
<dbReference type="InterPro" id="IPR032837">
    <property type="entry name" value="G1PDH"/>
</dbReference>
<gene>
    <name evidence="11" type="primary">egsA</name>
    <name evidence="16" type="ORF">GCM10007116_15460</name>
    <name evidence="15" type="ORF">HS1genome_0151</name>
</gene>
<evidence type="ECO:0000256" key="1">
    <source>
        <dbReference type="ARBA" id="ARBA00022490"/>
    </source>
</evidence>
<dbReference type="NCBIfam" id="NF002022">
    <property type="entry name" value="PRK00843.1"/>
    <property type="match status" value="1"/>
</dbReference>
<feature type="binding site" evidence="11 14">
    <location>
        <position position="126"/>
    </location>
    <ligand>
        <name>NAD(+)</name>
        <dbReference type="ChEBI" id="CHEBI:57540"/>
    </ligand>
</feature>
<evidence type="ECO:0000256" key="3">
    <source>
        <dbReference type="ARBA" id="ARBA00022723"/>
    </source>
</evidence>
<comment type="pathway">
    <text evidence="11">Membrane lipid metabolism; glycerophospholipid metabolism.</text>
</comment>
<dbReference type="Gene3D" id="3.40.50.1970">
    <property type="match status" value="1"/>
</dbReference>
<evidence type="ECO:0000256" key="6">
    <source>
        <dbReference type="ARBA" id="ARBA00023002"/>
    </source>
</evidence>
<feature type="binding site" evidence="13">
    <location>
        <position position="122"/>
    </location>
    <ligand>
        <name>glycerol</name>
        <dbReference type="ChEBI" id="CHEBI:17754"/>
    </ligand>
</feature>
<dbReference type="PANTHER" id="PTHR43616:SF5">
    <property type="entry name" value="GLYCEROL DEHYDROGENASE 1"/>
    <property type="match status" value="1"/>
</dbReference>
<keyword evidence="8 11" id="KW-0443">Lipid metabolism</keyword>
<feature type="binding site" evidence="12">
    <location>
        <position position="169"/>
    </location>
    <ligand>
        <name>glycerol</name>
        <dbReference type="ChEBI" id="CHEBI:17754"/>
    </ligand>
</feature>
<dbReference type="EC" id="1.1.1.261" evidence="11"/>
<dbReference type="GO" id="GO:0005737">
    <property type="term" value="C:cytoplasm"/>
    <property type="evidence" value="ECO:0007669"/>
    <property type="project" value="UniProtKB-SubCell"/>
</dbReference>
<keyword evidence="10 11" id="KW-1208">Phospholipid metabolism</keyword>
<keyword evidence="2 11" id="KW-0444">Lipid biosynthesis</keyword>
<comment type="function">
    <text evidence="11">Catalyzes the NAD(P)H-dependent reduction of dihydroxyacetonephosphate (DHAP or glycerone phosphate) to glycerol 1-phosphate (G1P). The G1P thus generated is used as the glycerophosphate backbone of phospholipids in the cellular membranes of Archaea.</text>
</comment>
<dbReference type="EMBL" id="BMQS01000014">
    <property type="protein sequence ID" value="GGT99068.1"/>
    <property type="molecule type" value="Genomic_DNA"/>
</dbReference>
<evidence type="ECO:0000256" key="8">
    <source>
        <dbReference type="ARBA" id="ARBA00023098"/>
    </source>
</evidence>
<keyword evidence="9 11" id="KW-0594">Phospholipid biosynthesis</keyword>
<evidence type="ECO:0000256" key="7">
    <source>
        <dbReference type="ARBA" id="ARBA00023027"/>
    </source>
</evidence>
<dbReference type="Gene3D" id="1.20.1090.10">
    <property type="entry name" value="Dehydroquinate synthase-like - alpha domain"/>
    <property type="match status" value="1"/>
</dbReference>
<comment type="catalytic activity">
    <reaction evidence="11">
        <text>sn-glycerol 1-phosphate + NAD(+) = dihydroxyacetone phosphate + NADH + H(+)</text>
        <dbReference type="Rhea" id="RHEA:21412"/>
        <dbReference type="ChEBI" id="CHEBI:15378"/>
        <dbReference type="ChEBI" id="CHEBI:57540"/>
        <dbReference type="ChEBI" id="CHEBI:57642"/>
        <dbReference type="ChEBI" id="CHEBI:57685"/>
        <dbReference type="ChEBI" id="CHEBI:57945"/>
        <dbReference type="EC" id="1.1.1.261"/>
    </reaction>
</comment>
<reference evidence="15" key="3">
    <citation type="journal article" date="2019" name="BMC Res. Notes">
        <title>Complete genome sequence of the Sulfodiicoccus acidiphilus strain HS-1T, the first crenarchaeon that lacks polB3, isolated from an acidic hot spring in Ohwaku-dani, Hakone, Japan.</title>
        <authorList>
            <person name="Sakai H.D."/>
            <person name="Kurosawa N."/>
        </authorList>
    </citation>
    <scope>NUCLEOTIDE SEQUENCE</scope>
    <source>
        <strain evidence="15">HS-1</strain>
    </source>
</reference>
<dbReference type="OrthoDB" id="8656at2157"/>
<keyword evidence="17" id="KW-1185">Reference proteome</keyword>
<keyword evidence="3 11" id="KW-0479">Metal-binding</keyword>
<dbReference type="Proteomes" id="UP000276741">
    <property type="component" value="Chromosome"/>
</dbReference>
<feature type="binding site" evidence="11">
    <location>
        <position position="253"/>
    </location>
    <ligand>
        <name>substrate</name>
    </ligand>
</feature>
<feature type="binding site" evidence="11">
    <location>
        <position position="122"/>
    </location>
    <ligand>
        <name>substrate</name>
    </ligand>
</feature>
<dbReference type="EMBL" id="AP018553">
    <property type="protein sequence ID" value="BBD71762.1"/>
    <property type="molecule type" value="Genomic_DNA"/>
</dbReference>
<dbReference type="SUPFAM" id="SSF56796">
    <property type="entry name" value="Dehydroquinate synthase-like"/>
    <property type="match status" value="1"/>
</dbReference>
<feature type="binding site" evidence="12">
    <location>
        <position position="265"/>
    </location>
    <ligand>
        <name>glycerol</name>
        <dbReference type="ChEBI" id="CHEBI:17754"/>
    </ligand>
</feature>
<dbReference type="GO" id="GO:0006650">
    <property type="term" value="P:glycerophospholipid metabolic process"/>
    <property type="evidence" value="ECO:0007669"/>
    <property type="project" value="UniProtKB-UniRule"/>
</dbReference>
<comment type="subcellular location">
    <subcellularLocation>
        <location evidence="11">Cytoplasm</location>
    </subcellularLocation>
</comment>
<dbReference type="PIRSF" id="PIRSF000112">
    <property type="entry name" value="Glycerol_dehydrogenase"/>
    <property type="match status" value="1"/>
</dbReference>
<dbReference type="GO" id="GO:0046872">
    <property type="term" value="F:metal ion binding"/>
    <property type="evidence" value="ECO:0007669"/>
    <property type="project" value="UniProtKB-KW"/>
</dbReference>
<dbReference type="PANTHER" id="PTHR43616">
    <property type="entry name" value="GLYCEROL DEHYDROGENASE"/>
    <property type="match status" value="1"/>
</dbReference>
<evidence type="ECO:0000256" key="14">
    <source>
        <dbReference type="PIRSR" id="PIRSR000112-3"/>
    </source>
</evidence>
<dbReference type="InterPro" id="IPR023002">
    <property type="entry name" value="G1P_dehydrogenase_arc"/>
</dbReference>
<organism evidence="15 17">
    <name type="scientific">Sulfodiicoccus acidiphilus</name>
    <dbReference type="NCBI Taxonomy" id="1670455"/>
    <lineage>
        <taxon>Archaea</taxon>
        <taxon>Thermoproteota</taxon>
        <taxon>Thermoprotei</taxon>
        <taxon>Sulfolobales</taxon>
        <taxon>Sulfolobaceae</taxon>
        <taxon>Sulfodiicoccus</taxon>
    </lineage>
</organism>